<evidence type="ECO:0008006" key="3">
    <source>
        <dbReference type="Google" id="ProtNLM"/>
    </source>
</evidence>
<dbReference type="SUPFAM" id="SSF51182">
    <property type="entry name" value="RmlC-like cupins"/>
    <property type="match status" value="1"/>
</dbReference>
<accession>A0A1F7I8Y3</accession>
<dbReference type="AlphaFoldDB" id="A0A1F7I8Y3"/>
<comment type="caution">
    <text evidence="1">The sequence shown here is derived from an EMBL/GenBank/DDBJ whole genome shotgun (WGS) entry which is preliminary data.</text>
</comment>
<dbReference type="Gene3D" id="2.60.120.10">
    <property type="entry name" value="Jelly Rolls"/>
    <property type="match status" value="1"/>
</dbReference>
<name>A0A1F7I8Y3_9BACT</name>
<sequence length="128" mass="14334">MEVIRETPERKNYERPWGIVTDLILASDPGTFDFCLLHVDPGESIPLHMHDPATEYEVPISGNGWILMENGERLRIEDGKILGEEDSGSLWEPGCIHGYQADSAGNGLIIFNASSPRWTEDILVNIRT</sequence>
<evidence type="ECO:0000313" key="1">
    <source>
        <dbReference type="EMBL" id="OGK39831.1"/>
    </source>
</evidence>
<dbReference type="Proteomes" id="UP000179024">
    <property type="component" value="Unassembled WGS sequence"/>
</dbReference>
<gene>
    <name evidence="1" type="ORF">A3F34_02905</name>
</gene>
<reference evidence="1 2" key="1">
    <citation type="journal article" date="2016" name="Nat. Commun.">
        <title>Thousands of microbial genomes shed light on interconnected biogeochemical processes in an aquifer system.</title>
        <authorList>
            <person name="Anantharaman K."/>
            <person name="Brown C.T."/>
            <person name="Hug L.A."/>
            <person name="Sharon I."/>
            <person name="Castelle C.J."/>
            <person name="Probst A.J."/>
            <person name="Thomas B.C."/>
            <person name="Singh A."/>
            <person name="Wilkins M.J."/>
            <person name="Karaoz U."/>
            <person name="Brodie E.L."/>
            <person name="Williams K.H."/>
            <person name="Hubbard S.S."/>
            <person name="Banfield J.F."/>
        </authorList>
    </citation>
    <scope>NUCLEOTIDE SEQUENCE [LARGE SCALE GENOMIC DNA]</scope>
</reference>
<evidence type="ECO:0000313" key="2">
    <source>
        <dbReference type="Proteomes" id="UP000179024"/>
    </source>
</evidence>
<organism evidence="1 2">
    <name type="scientific">Candidatus Roizmanbacteria bacterium RIFCSPHIGHO2_12_FULL_44_10</name>
    <dbReference type="NCBI Taxonomy" id="1802054"/>
    <lineage>
        <taxon>Bacteria</taxon>
        <taxon>Candidatus Roizmaniibacteriota</taxon>
    </lineage>
</organism>
<dbReference type="InterPro" id="IPR011051">
    <property type="entry name" value="RmlC_Cupin_sf"/>
</dbReference>
<dbReference type="EMBL" id="MGAE01000012">
    <property type="protein sequence ID" value="OGK39831.1"/>
    <property type="molecule type" value="Genomic_DNA"/>
</dbReference>
<protein>
    <recommendedName>
        <fullName evidence="3">Cupin 2 conserved barrel domain-containing protein</fullName>
    </recommendedName>
</protein>
<proteinExistence type="predicted"/>
<dbReference type="InterPro" id="IPR014710">
    <property type="entry name" value="RmlC-like_jellyroll"/>
</dbReference>